<dbReference type="GO" id="GO:0016020">
    <property type="term" value="C:membrane"/>
    <property type="evidence" value="ECO:0007669"/>
    <property type="project" value="UniProtKB-SubCell"/>
</dbReference>
<evidence type="ECO:0000256" key="1">
    <source>
        <dbReference type="ARBA" id="ARBA00004167"/>
    </source>
</evidence>
<dbReference type="GO" id="GO:0016757">
    <property type="term" value="F:glycosyltransferase activity"/>
    <property type="evidence" value="ECO:0007669"/>
    <property type="project" value="UniProtKB-UniRule"/>
</dbReference>
<comment type="subcellular location">
    <subcellularLocation>
        <location evidence="1">Membrane</location>
        <topology evidence="1">Single-pass membrane protein</topology>
    </subcellularLocation>
</comment>
<accession>A0A814KI71</accession>
<dbReference type="OrthoDB" id="10004529at2759"/>
<keyword evidence="11" id="KW-1185">Reference proteome</keyword>
<dbReference type="EMBL" id="CAJOBC010004294">
    <property type="protein sequence ID" value="CAF3822299.1"/>
    <property type="molecule type" value="Genomic_DNA"/>
</dbReference>
<evidence type="ECO:0000256" key="4">
    <source>
        <dbReference type="ARBA" id="ARBA00022679"/>
    </source>
</evidence>
<evidence type="ECO:0000256" key="8">
    <source>
        <dbReference type="RuleBase" id="RU366017"/>
    </source>
</evidence>
<dbReference type="EC" id="2.4.1.-" evidence="8"/>
<keyword evidence="3 8" id="KW-0328">Glycosyltransferase</keyword>
<evidence type="ECO:0000256" key="7">
    <source>
        <dbReference type="ARBA" id="ARBA00023136"/>
    </source>
</evidence>
<evidence type="ECO:0000256" key="5">
    <source>
        <dbReference type="ARBA" id="ARBA00022692"/>
    </source>
</evidence>
<evidence type="ECO:0000256" key="2">
    <source>
        <dbReference type="ARBA" id="ARBA00007647"/>
    </source>
</evidence>
<keyword evidence="4 8" id="KW-0808">Transferase</keyword>
<evidence type="ECO:0000313" key="10">
    <source>
        <dbReference type="EMBL" id="CAF3822299.1"/>
    </source>
</evidence>
<dbReference type="AlphaFoldDB" id="A0A814KI71"/>
<keyword evidence="7" id="KW-0472">Membrane</keyword>
<dbReference type="GO" id="GO:0005737">
    <property type="term" value="C:cytoplasm"/>
    <property type="evidence" value="ECO:0007669"/>
    <property type="project" value="TreeGrafter"/>
</dbReference>
<evidence type="ECO:0000313" key="11">
    <source>
        <dbReference type="Proteomes" id="UP000663829"/>
    </source>
</evidence>
<comment type="caution">
    <text evidence="9">The sequence shown here is derived from an EMBL/GenBank/DDBJ whole genome shotgun (WGS) entry which is preliminary data.</text>
</comment>
<dbReference type="Proteomes" id="UP000663829">
    <property type="component" value="Unassembled WGS sequence"/>
</dbReference>
<name>A0A814KI71_9BILA</name>
<evidence type="ECO:0000256" key="6">
    <source>
        <dbReference type="ARBA" id="ARBA00022989"/>
    </source>
</evidence>
<keyword evidence="5" id="KW-0812">Transmembrane</keyword>
<evidence type="ECO:0000256" key="3">
    <source>
        <dbReference type="ARBA" id="ARBA00022676"/>
    </source>
</evidence>
<comment type="similarity">
    <text evidence="2 8">Belongs to the glycosyltransferase 92 family.</text>
</comment>
<gene>
    <name evidence="9" type="ORF">GPM918_LOCUS16380</name>
    <name evidence="10" type="ORF">SRO942_LOCUS16380</name>
</gene>
<dbReference type="InterPro" id="IPR008166">
    <property type="entry name" value="Glyco_transf_92"/>
</dbReference>
<dbReference type="EMBL" id="CAJNOQ010004294">
    <property type="protein sequence ID" value="CAF1052932.1"/>
    <property type="molecule type" value="Genomic_DNA"/>
</dbReference>
<evidence type="ECO:0000313" key="9">
    <source>
        <dbReference type="EMBL" id="CAF1052932.1"/>
    </source>
</evidence>
<dbReference type="Proteomes" id="UP000681722">
    <property type="component" value="Unassembled WGS sequence"/>
</dbReference>
<dbReference type="PANTHER" id="PTHR21461:SF69">
    <property type="entry name" value="GLYCOSYLTRANSFERASE FAMILY 92 PROTEIN"/>
    <property type="match status" value="1"/>
</dbReference>
<proteinExistence type="inferred from homology"/>
<dbReference type="Pfam" id="PF01697">
    <property type="entry name" value="Glyco_transf_92"/>
    <property type="match status" value="1"/>
</dbReference>
<dbReference type="PANTHER" id="PTHR21461">
    <property type="entry name" value="GLYCOSYLTRANSFERASE FAMILY 92 PROTEIN"/>
    <property type="match status" value="1"/>
</dbReference>
<keyword evidence="6" id="KW-1133">Transmembrane helix</keyword>
<protein>
    <recommendedName>
        <fullName evidence="8">Glycosyltransferase family 92 protein</fullName>
        <ecNumber evidence="8">2.4.1.-</ecNumber>
    </recommendedName>
</protein>
<organism evidence="9 11">
    <name type="scientific">Didymodactylos carnosus</name>
    <dbReference type="NCBI Taxonomy" id="1234261"/>
    <lineage>
        <taxon>Eukaryota</taxon>
        <taxon>Metazoa</taxon>
        <taxon>Spiralia</taxon>
        <taxon>Gnathifera</taxon>
        <taxon>Rotifera</taxon>
        <taxon>Eurotatoria</taxon>
        <taxon>Bdelloidea</taxon>
        <taxon>Philodinida</taxon>
        <taxon>Philodinidae</taxon>
        <taxon>Didymodactylos</taxon>
    </lineage>
</organism>
<sequence>MIRNKAAELIEWIEYHLLLGIEHFYLYDNLSNDKTYQLLKPYLDKHLVTIVRWPYTAPRGRHWNTIQRASMNHALKTFGPYNRWMGYFDVDEYFQLNNEKADLVSNGSTTLAQLFDKTYPEHIYSCGVQFEKVQLSCFLNQLDIIQRRHSLLIEKCNVFLNEKQRVPPKMFIRAKNIPMMVTIHLLPGLNYKHNANYAEFGRFRHYHHGKVGGVEELKTNNGKVDESMERYVQVLKQRVVRYKSKDAQ</sequence>
<reference evidence="9" key="1">
    <citation type="submission" date="2021-02" db="EMBL/GenBank/DDBJ databases">
        <authorList>
            <person name="Nowell W R."/>
        </authorList>
    </citation>
    <scope>NUCLEOTIDE SEQUENCE</scope>
</reference>